<keyword evidence="3" id="KW-0413">Isomerase</keyword>
<evidence type="ECO:0000256" key="2">
    <source>
        <dbReference type="ARBA" id="ARBA00023125"/>
    </source>
</evidence>
<dbReference type="Proteomes" id="UP000235388">
    <property type="component" value="Unassembled WGS sequence"/>
</dbReference>
<dbReference type="GO" id="GO:0005737">
    <property type="term" value="C:cytoplasm"/>
    <property type="evidence" value="ECO:0007669"/>
    <property type="project" value="TreeGrafter"/>
</dbReference>
<evidence type="ECO:0000256" key="4">
    <source>
        <dbReference type="ARBA" id="ARBA00034617"/>
    </source>
</evidence>
<dbReference type="EMBL" id="PGCJ01000033">
    <property type="protein sequence ID" value="PLW55400.1"/>
    <property type="molecule type" value="Genomic_DNA"/>
</dbReference>
<dbReference type="GO" id="GO:0043138">
    <property type="term" value="F:3'-5' DNA helicase activity"/>
    <property type="evidence" value="ECO:0007669"/>
    <property type="project" value="UniProtKB-EC"/>
</dbReference>
<dbReference type="EC" id="5.6.2.4" evidence="5"/>
<dbReference type="GO" id="GO:0000724">
    <property type="term" value="P:double-strand break repair via homologous recombination"/>
    <property type="evidence" value="ECO:0007669"/>
    <property type="project" value="TreeGrafter"/>
</dbReference>
<protein>
    <recommendedName>
        <fullName evidence="5">DNA 3'-5' helicase</fullName>
        <ecNumber evidence="5">5.6.2.4</ecNumber>
    </recommendedName>
</protein>
<dbReference type="AlphaFoldDB" id="A0A2N5VZK4"/>
<dbReference type="InterPro" id="IPR014001">
    <property type="entry name" value="Helicase_ATP-bd"/>
</dbReference>
<keyword evidence="2" id="KW-0238">DNA-binding</keyword>
<evidence type="ECO:0000256" key="5">
    <source>
        <dbReference type="ARBA" id="ARBA00034808"/>
    </source>
</evidence>
<dbReference type="PROSITE" id="PS51192">
    <property type="entry name" value="HELICASE_ATP_BIND_1"/>
    <property type="match status" value="1"/>
</dbReference>
<reference evidence="7 8" key="1">
    <citation type="submission" date="2017-11" db="EMBL/GenBank/DDBJ databases">
        <title>De novo assembly and phasing of dikaryotic genomes from two isolates of Puccinia coronata f. sp. avenae, the causal agent of oat crown rust.</title>
        <authorList>
            <person name="Miller M.E."/>
            <person name="Zhang Y."/>
            <person name="Omidvar V."/>
            <person name="Sperschneider J."/>
            <person name="Schwessinger B."/>
            <person name="Raley C."/>
            <person name="Palmer J.M."/>
            <person name="Garnica D."/>
            <person name="Upadhyaya N."/>
            <person name="Rathjen J."/>
            <person name="Taylor J.M."/>
            <person name="Park R.F."/>
            <person name="Dodds P.N."/>
            <person name="Hirsch C.D."/>
            <person name="Kianian S.F."/>
            <person name="Figueroa M."/>
        </authorList>
    </citation>
    <scope>NUCLEOTIDE SEQUENCE [LARGE SCALE GENOMIC DNA]</scope>
    <source>
        <strain evidence="7">12NC29</strain>
    </source>
</reference>
<evidence type="ECO:0000313" key="7">
    <source>
        <dbReference type="EMBL" id="PLW55400.1"/>
    </source>
</evidence>
<dbReference type="GO" id="GO:0005694">
    <property type="term" value="C:chromosome"/>
    <property type="evidence" value="ECO:0007669"/>
    <property type="project" value="TreeGrafter"/>
</dbReference>
<gene>
    <name evidence="7" type="ORF">PCANC_02293</name>
</gene>
<dbReference type="OrthoDB" id="10261556at2759"/>
<evidence type="ECO:0000256" key="3">
    <source>
        <dbReference type="ARBA" id="ARBA00023235"/>
    </source>
</evidence>
<dbReference type="PANTHER" id="PTHR13710">
    <property type="entry name" value="DNA HELICASE RECQ FAMILY MEMBER"/>
    <property type="match status" value="1"/>
</dbReference>
<proteinExistence type="inferred from homology"/>
<keyword evidence="8" id="KW-1185">Reference proteome</keyword>
<sequence length="317" mass="34725">MTTKHQSGRCIGVVVVLSPLDALGDDKVSKKIAASYSAINLTSPSFTHQAAIDLKNGAFNFVYLSPKIFLNNKVFEDIYLSPDFQQKLVLVVVDEAHMIYTWGIAKTGCQNLKTLVRHQDQGKFCPSYGNLSSALLNKNKALLLLMSGTCPPKAIKAIKNSLKLTETDIHLICGELTQPEICILRIPMSHSMSSSKDVAQIYLLARKTPNDQLVPYLIYSGICHATLTVLQVLVATQGTPVDHTNPESSFGCRYHAVTGALDKADCIEGFSQGQLPVIGKLVDPGSTRQDACRSMGRASAQLENFYYFQKIMEAKPL</sequence>
<evidence type="ECO:0000259" key="6">
    <source>
        <dbReference type="PROSITE" id="PS51192"/>
    </source>
</evidence>
<dbReference type="PANTHER" id="PTHR13710:SF105">
    <property type="entry name" value="ATP-DEPENDENT DNA HELICASE Q1"/>
    <property type="match status" value="1"/>
</dbReference>
<feature type="domain" description="Helicase ATP-binding" evidence="6">
    <location>
        <begin position="1"/>
        <end position="168"/>
    </location>
</feature>
<organism evidence="7 8">
    <name type="scientific">Puccinia coronata f. sp. avenae</name>
    <dbReference type="NCBI Taxonomy" id="200324"/>
    <lineage>
        <taxon>Eukaryota</taxon>
        <taxon>Fungi</taxon>
        <taxon>Dikarya</taxon>
        <taxon>Basidiomycota</taxon>
        <taxon>Pucciniomycotina</taxon>
        <taxon>Pucciniomycetes</taxon>
        <taxon>Pucciniales</taxon>
        <taxon>Pucciniaceae</taxon>
        <taxon>Puccinia</taxon>
    </lineage>
</organism>
<accession>A0A2N5VZK4</accession>
<evidence type="ECO:0000256" key="1">
    <source>
        <dbReference type="ARBA" id="ARBA00005446"/>
    </source>
</evidence>
<dbReference type="GO" id="GO:0009378">
    <property type="term" value="F:four-way junction helicase activity"/>
    <property type="evidence" value="ECO:0007669"/>
    <property type="project" value="TreeGrafter"/>
</dbReference>
<dbReference type="InterPro" id="IPR027417">
    <property type="entry name" value="P-loop_NTPase"/>
</dbReference>
<dbReference type="GO" id="GO:0003677">
    <property type="term" value="F:DNA binding"/>
    <property type="evidence" value="ECO:0007669"/>
    <property type="project" value="UniProtKB-KW"/>
</dbReference>
<comment type="catalytic activity">
    <reaction evidence="4">
        <text>Couples ATP hydrolysis with the unwinding of duplex DNA by translocating in the 3'-5' direction.</text>
        <dbReference type="EC" id="5.6.2.4"/>
    </reaction>
</comment>
<dbReference type="Gene3D" id="3.40.50.300">
    <property type="entry name" value="P-loop containing nucleotide triphosphate hydrolases"/>
    <property type="match status" value="1"/>
</dbReference>
<comment type="similarity">
    <text evidence="1">Belongs to the helicase family. RecQ subfamily.</text>
</comment>
<name>A0A2N5VZK4_9BASI</name>
<comment type="caution">
    <text evidence="7">The sequence shown here is derived from an EMBL/GenBank/DDBJ whole genome shotgun (WGS) entry which is preliminary data.</text>
</comment>
<dbReference type="SUPFAM" id="SSF52540">
    <property type="entry name" value="P-loop containing nucleoside triphosphate hydrolases"/>
    <property type="match status" value="1"/>
</dbReference>
<evidence type="ECO:0000313" key="8">
    <source>
        <dbReference type="Proteomes" id="UP000235388"/>
    </source>
</evidence>